<dbReference type="EMBL" id="LQNT01000009">
    <property type="protein sequence ID" value="KZE38496.1"/>
    <property type="molecule type" value="Genomic_DNA"/>
</dbReference>
<proteinExistence type="predicted"/>
<dbReference type="CDD" id="cd09130">
    <property type="entry name" value="PLDc_unchar2_2"/>
    <property type="match status" value="1"/>
</dbReference>
<dbReference type="AlphaFoldDB" id="A0A163FE79"/>
<dbReference type="InterPro" id="IPR025202">
    <property type="entry name" value="PLD-like_dom"/>
</dbReference>
<accession>A0A163FE79</accession>
<keyword evidence="1" id="KW-0812">Transmembrane</keyword>
<evidence type="ECO:0000259" key="2">
    <source>
        <dbReference type="Pfam" id="PF13091"/>
    </source>
</evidence>
<feature type="domain" description="Phospholipase D-like" evidence="2">
    <location>
        <begin position="306"/>
        <end position="449"/>
    </location>
</feature>
<keyword evidence="1" id="KW-0472">Membrane</keyword>
<evidence type="ECO:0000256" key="1">
    <source>
        <dbReference type="SAM" id="Phobius"/>
    </source>
</evidence>
<dbReference type="OrthoDB" id="92272at2"/>
<organism evidence="3 4">
    <name type="scientific">Bhargavaea cecembensis</name>
    <dbReference type="NCBI Taxonomy" id="394098"/>
    <lineage>
        <taxon>Bacteria</taxon>
        <taxon>Bacillati</taxon>
        <taxon>Bacillota</taxon>
        <taxon>Bacilli</taxon>
        <taxon>Bacillales</taxon>
        <taxon>Caryophanaceae</taxon>
        <taxon>Bhargavaea</taxon>
    </lineage>
</organism>
<dbReference type="Pfam" id="PF13091">
    <property type="entry name" value="PLDc_2"/>
    <property type="match status" value="1"/>
</dbReference>
<dbReference type="Gene3D" id="3.30.870.10">
    <property type="entry name" value="Endonuclease Chain A"/>
    <property type="match status" value="2"/>
</dbReference>
<evidence type="ECO:0000313" key="4">
    <source>
        <dbReference type="Proteomes" id="UP000076490"/>
    </source>
</evidence>
<comment type="caution">
    <text evidence="3">The sequence shown here is derived from an EMBL/GenBank/DDBJ whole genome shotgun (WGS) entry which is preliminary data.</text>
</comment>
<protein>
    <submittedName>
        <fullName evidence="3">Phospholipase</fullName>
    </submittedName>
</protein>
<keyword evidence="1" id="KW-1133">Transmembrane helix</keyword>
<name>A0A163FE79_9BACL</name>
<dbReference type="CDD" id="cd09129">
    <property type="entry name" value="PLDc_unchar2_1"/>
    <property type="match status" value="1"/>
</dbReference>
<dbReference type="Proteomes" id="UP000076490">
    <property type="component" value="Unassembled WGS sequence"/>
</dbReference>
<dbReference type="SUPFAM" id="SSF56024">
    <property type="entry name" value="Phospholipase D/nuclease"/>
    <property type="match status" value="2"/>
</dbReference>
<sequence>MEKKKIREWSMRRRVLTIIACLFVLIYIGIVLYHTYKPLPEGISHDGTLYRTDNVEMLTDLTYSQDRSKDGMVHELQIFDEVFSMIDRAEEFVVADFFLYNSYYDEKEDFPEIARTLTDRLARKKKENPDMPVILITDPVNNGYGSYESEEFRRLEQAGVEVVVTALDPLRDSTPIYSGVYRILFQWWGEEGEGWLPNPMAEEAPELTVRSYLKLLNVKANHRKVIATEEGVLVSSGNPHDASGWHGNVAFKTDGPVINDVLTAEEAVSRYSGGPEKFPRTETEENPDGQYGVQYVTERRILDHLLEDIGKADEGDEVWLGMFYLAKRDVISALVEAAERGARVRIILDPNENAFGNKKTGLPNMPVAEELIEDSDGRIEIRFYNAVIGQYHTKLVYVKDGEEAYISSGAANMTERALDDYNLEANLRIKAPADSPLADELDTYFNRLWDNEDALYTLDAEEKLNGFSQAQRVVYGLQKLLKLTTY</sequence>
<evidence type="ECO:0000313" key="3">
    <source>
        <dbReference type="EMBL" id="KZE38496.1"/>
    </source>
</evidence>
<gene>
    <name evidence="3" type="ORF">AV656_06210</name>
</gene>
<dbReference type="RefSeq" id="WP_063180045.1">
    <property type="nucleotide sequence ID" value="NZ_LQNT01000009.1"/>
</dbReference>
<feature type="transmembrane region" description="Helical" evidence="1">
    <location>
        <begin position="15"/>
        <end position="36"/>
    </location>
</feature>
<reference evidence="3 4" key="1">
    <citation type="submission" date="2016-01" db="EMBL/GenBank/DDBJ databases">
        <title>Whole genome sequencing of Bhargavaea cecembensis T14.</title>
        <authorList>
            <person name="Hong K.W."/>
        </authorList>
    </citation>
    <scope>NUCLEOTIDE SEQUENCE [LARGE SCALE GENOMIC DNA]</scope>
    <source>
        <strain evidence="3 4">T14</strain>
    </source>
</reference>